<proteinExistence type="predicted"/>
<organism evidence="1 2">
    <name type="scientific">Stylosanthes scabra</name>
    <dbReference type="NCBI Taxonomy" id="79078"/>
    <lineage>
        <taxon>Eukaryota</taxon>
        <taxon>Viridiplantae</taxon>
        <taxon>Streptophyta</taxon>
        <taxon>Embryophyta</taxon>
        <taxon>Tracheophyta</taxon>
        <taxon>Spermatophyta</taxon>
        <taxon>Magnoliopsida</taxon>
        <taxon>eudicotyledons</taxon>
        <taxon>Gunneridae</taxon>
        <taxon>Pentapetalae</taxon>
        <taxon>rosids</taxon>
        <taxon>fabids</taxon>
        <taxon>Fabales</taxon>
        <taxon>Fabaceae</taxon>
        <taxon>Papilionoideae</taxon>
        <taxon>50 kb inversion clade</taxon>
        <taxon>dalbergioids sensu lato</taxon>
        <taxon>Dalbergieae</taxon>
        <taxon>Pterocarpus clade</taxon>
        <taxon>Stylosanthes</taxon>
    </lineage>
</organism>
<accession>A0ABU6REJ1</accession>
<evidence type="ECO:0000313" key="1">
    <source>
        <dbReference type="EMBL" id="MED6122234.1"/>
    </source>
</evidence>
<evidence type="ECO:0000313" key="2">
    <source>
        <dbReference type="Proteomes" id="UP001341840"/>
    </source>
</evidence>
<dbReference type="Proteomes" id="UP001341840">
    <property type="component" value="Unassembled WGS sequence"/>
</dbReference>
<sequence>MFQTPSARDKGLSQLQRLNFPSPSGRVTFLALLPGKSHSSPGSLLFDPEIERTLRRTSKPGVEPNLRNWH</sequence>
<gene>
    <name evidence="1" type="ORF">PIB30_037829</name>
</gene>
<comment type="caution">
    <text evidence="1">The sequence shown here is derived from an EMBL/GenBank/DDBJ whole genome shotgun (WGS) entry which is preliminary data.</text>
</comment>
<name>A0ABU6REJ1_9FABA</name>
<keyword evidence="2" id="KW-1185">Reference proteome</keyword>
<reference evidence="1 2" key="1">
    <citation type="journal article" date="2023" name="Plants (Basel)">
        <title>Bridging the Gap: Combining Genomics and Transcriptomics Approaches to Understand Stylosanthes scabra, an Orphan Legume from the Brazilian Caatinga.</title>
        <authorList>
            <person name="Ferreira-Neto J.R.C."/>
            <person name="da Silva M.D."/>
            <person name="Binneck E."/>
            <person name="de Melo N.F."/>
            <person name="da Silva R.H."/>
            <person name="de Melo A.L.T.M."/>
            <person name="Pandolfi V."/>
            <person name="Bustamante F.O."/>
            <person name="Brasileiro-Vidal A.C."/>
            <person name="Benko-Iseppon A.M."/>
        </authorList>
    </citation>
    <scope>NUCLEOTIDE SEQUENCE [LARGE SCALE GENOMIC DNA]</scope>
    <source>
        <tissue evidence="1">Leaves</tissue>
    </source>
</reference>
<dbReference type="EMBL" id="JASCZI010030400">
    <property type="protein sequence ID" value="MED6122234.1"/>
    <property type="molecule type" value="Genomic_DNA"/>
</dbReference>
<protein>
    <submittedName>
        <fullName evidence="1">Uncharacterized protein</fullName>
    </submittedName>
</protein>